<reference evidence="1 2" key="1">
    <citation type="submission" date="2024-10" db="EMBL/GenBank/DDBJ databases">
        <title>The Natural Products Discovery Center: Release of the First 8490 Sequenced Strains for Exploring Actinobacteria Biosynthetic Diversity.</title>
        <authorList>
            <person name="Kalkreuter E."/>
            <person name="Kautsar S.A."/>
            <person name="Yang D."/>
            <person name="Bader C.D."/>
            <person name="Teijaro C.N."/>
            <person name="Fluegel L."/>
            <person name="Davis C.M."/>
            <person name="Simpson J.R."/>
            <person name="Lauterbach L."/>
            <person name="Steele A.D."/>
            <person name="Gui C."/>
            <person name="Meng S."/>
            <person name="Li G."/>
            <person name="Viehrig K."/>
            <person name="Ye F."/>
            <person name="Su P."/>
            <person name="Kiefer A.F."/>
            <person name="Nichols A."/>
            <person name="Cepeda A.J."/>
            <person name="Yan W."/>
            <person name="Fan B."/>
            <person name="Jiang Y."/>
            <person name="Adhikari A."/>
            <person name="Zheng C.-J."/>
            <person name="Schuster L."/>
            <person name="Cowan T.M."/>
            <person name="Smanski M.J."/>
            <person name="Chevrette M.G."/>
            <person name="De Carvalho L.P.S."/>
            <person name="Shen B."/>
        </authorList>
    </citation>
    <scope>NUCLEOTIDE SEQUENCE [LARGE SCALE GENOMIC DNA]</scope>
    <source>
        <strain evidence="1 2">NPDC003029</strain>
    </source>
</reference>
<evidence type="ECO:0000313" key="1">
    <source>
        <dbReference type="EMBL" id="MFF3341341.1"/>
    </source>
</evidence>
<accession>A0ABW6RIH8</accession>
<gene>
    <name evidence="1" type="ORF">ACFYWW_21815</name>
</gene>
<evidence type="ECO:0008006" key="3">
    <source>
        <dbReference type="Google" id="ProtNLM"/>
    </source>
</evidence>
<keyword evidence="2" id="KW-1185">Reference proteome</keyword>
<evidence type="ECO:0000313" key="2">
    <source>
        <dbReference type="Proteomes" id="UP001601976"/>
    </source>
</evidence>
<dbReference type="RefSeq" id="WP_387896508.1">
    <property type="nucleotide sequence ID" value="NZ_JBIAPK010000006.1"/>
</dbReference>
<dbReference type="Proteomes" id="UP001601976">
    <property type="component" value="Unassembled WGS sequence"/>
</dbReference>
<protein>
    <recommendedName>
        <fullName evidence="3">Oxidoreductase</fullName>
    </recommendedName>
</protein>
<organism evidence="1 2">
    <name type="scientific">Streptomyces flavidovirens</name>
    <dbReference type="NCBI Taxonomy" id="67298"/>
    <lineage>
        <taxon>Bacteria</taxon>
        <taxon>Bacillati</taxon>
        <taxon>Actinomycetota</taxon>
        <taxon>Actinomycetes</taxon>
        <taxon>Kitasatosporales</taxon>
        <taxon>Streptomycetaceae</taxon>
        <taxon>Streptomyces</taxon>
    </lineage>
</organism>
<comment type="caution">
    <text evidence="1">The sequence shown here is derived from an EMBL/GenBank/DDBJ whole genome shotgun (WGS) entry which is preliminary data.</text>
</comment>
<name>A0ABW6RIH8_9ACTN</name>
<proteinExistence type="predicted"/>
<sequence length="47" mass="5219">MYAERGGSAHRAASGSLRLEDGLGKDAERAVELTAIDRDWDYPWPLD</sequence>
<dbReference type="EMBL" id="JBIAPK010000006">
    <property type="protein sequence ID" value="MFF3341341.1"/>
    <property type="molecule type" value="Genomic_DNA"/>
</dbReference>